<dbReference type="InterPro" id="IPR029058">
    <property type="entry name" value="AB_hydrolase_fold"/>
</dbReference>
<dbReference type="PANTHER" id="PTHR37017:SF11">
    <property type="entry name" value="ESTERASE_LIPASE_THIOESTERASE DOMAIN-CONTAINING PROTEIN"/>
    <property type="match status" value="1"/>
</dbReference>
<dbReference type="InterPro" id="IPR052897">
    <property type="entry name" value="Sec-Metab_Biosynth_Hydrolase"/>
</dbReference>
<name>A0ABZ3DUQ4_9BURK</name>
<feature type="signal peptide" evidence="1">
    <location>
        <begin position="1"/>
        <end position="21"/>
    </location>
</feature>
<feature type="domain" description="AB hydrolase-1" evidence="2">
    <location>
        <begin position="31"/>
        <end position="243"/>
    </location>
</feature>
<reference evidence="3 4" key="1">
    <citation type="submission" date="2022-10" db="EMBL/GenBank/DDBJ databases">
        <title>Genomic of Burkholderia cepacia PN-1.</title>
        <authorList>
            <person name="Yang Y."/>
            <person name="Guan H."/>
            <person name="Huang J."/>
        </authorList>
    </citation>
    <scope>NUCLEOTIDE SEQUENCE [LARGE SCALE GENOMIC DNA]</scope>
    <source>
        <strain evidence="3 4">PN-1</strain>
    </source>
</reference>
<protein>
    <submittedName>
        <fullName evidence="3">Alpha/beta hydrolase</fullName>
    </submittedName>
</protein>
<keyword evidence="4" id="KW-1185">Reference proteome</keyword>
<gene>
    <name evidence="3" type="ORF">OHZ10_18770</name>
</gene>
<dbReference type="SUPFAM" id="SSF53474">
    <property type="entry name" value="alpha/beta-Hydrolases"/>
    <property type="match status" value="1"/>
</dbReference>
<keyword evidence="1" id="KW-0732">Signal</keyword>
<evidence type="ECO:0000256" key="1">
    <source>
        <dbReference type="SAM" id="SignalP"/>
    </source>
</evidence>
<evidence type="ECO:0000313" key="3">
    <source>
        <dbReference type="EMBL" id="XAE52875.1"/>
    </source>
</evidence>
<sequence length="258" mass="26933">MKMLATALLTLCSIAPLGAQADGSVTASTSVVLVHGAFVDGSDWAQVIPLLQARGLHVQAVQNGLNSLSDDAAAVRRAIDGAPGKVVLVGHSWGGSVITEAGTHRKVSALVYVAAFAPAAGQSTAELGKDDAPSPGQRQFVEGADGYLTLTPQGISQDFAQDLPASVTRVMAATQGPIQARAFSERISEAAWASKPSWYVVSEEDRMIPPALQRALAERIHAKVTSLPSSHVPHRSHPTEVAQVILEAAGIGKREVVR</sequence>
<dbReference type="Pfam" id="PF12697">
    <property type="entry name" value="Abhydrolase_6"/>
    <property type="match status" value="1"/>
</dbReference>
<evidence type="ECO:0000259" key="2">
    <source>
        <dbReference type="Pfam" id="PF12697"/>
    </source>
</evidence>
<dbReference type="PANTHER" id="PTHR37017">
    <property type="entry name" value="AB HYDROLASE-1 DOMAIN-CONTAINING PROTEIN-RELATED"/>
    <property type="match status" value="1"/>
</dbReference>
<feature type="chain" id="PRO_5045428295" evidence="1">
    <location>
        <begin position="22"/>
        <end position="258"/>
    </location>
</feature>
<proteinExistence type="predicted"/>
<organism evidence="3 4">
    <name type="scientific">Burkholderia arboris</name>
    <dbReference type="NCBI Taxonomy" id="488730"/>
    <lineage>
        <taxon>Bacteria</taxon>
        <taxon>Pseudomonadati</taxon>
        <taxon>Pseudomonadota</taxon>
        <taxon>Betaproteobacteria</taxon>
        <taxon>Burkholderiales</taxon>
        <taxon>Burkholderiaceae</taxon>
        <taxon>Burkholderia</taxon>
        <taxon>Burkholderia cepacia complex</taxon>
    </lineage>
</organism>
<dbReference type="Gene3D" id="3.40.50.1820">
    <property type="entry name" value="alpha/beta hydrolase"/>
    <property type="match status" value="1"/>
</dbReference>
<dbReference type="GO" id="GO:0016787">
    <property type="term" value="F:hydrolase activity"/>
    <property type="evidence" value="ECO:0007669"/>
    <property type="project" value="UniProtKB-KW"/>
</dbReference>
<keyword evidence="3" id="KW-0378">Hydrolase</keyword>
<accession>A0ABZ3DUQ4</accession>
<dbReference type="Proteomes" id="UP001448498">
    <property type="component" value="Chromosome 3"/>
</dbReference>
<dbReference type="EMBL" id="CP109822">
    <property type="protein sequence ID" value="XAE52875.1"/>
    <property type="molecule type" value="Genomic_DNA"/>
</dbReference>
<evidence type="ECO:0000313" key="4">
    <source>
        <dbReference type="Proteomes" id="UP001448498"/>
    </source>
</evidence>
<dbReference type="RefSeq" id="WP_342706015.1">
    <property type="nucleotide sequence ID" value="NZ_CP109822.1"/>
</dbReference>
<dbReference type="InterPro" id="IPR000073">
    <property type="entry name" value="AB_hydrolase_1"/>
</dbReference>